<reference evidence="2" key="1">
    <citation type="journal article" date="2013" name="PLoS ONE">
        <title>Metagenomic insights into the carbohydrate-active enzymes carried by the microorganisms adhering to solid digesta in the rumen of cows.</title>
        <authorList>
            <person name="Wang L."/>
            <person name="Hatem A."/>
            <person name="Catalyurek U.V."/>
            <person name="Morrison M."/>
            <person name="Yu Z."/>
        </authorList>
    </citation>
    <scope>NUCLEOTIDE SEQUENCE</scope>
</reference>
<dbReference type="CDD" id="cd03139">
    <property type="entry name" value="GATase1_PfpI_2"/>
    <property type="match status" value="1"/>
</dbReference>
<protein>
    <submittedName>
        <fullName evidence="2">Intracellular protease/amidase related enzyme,ThiJ family</fullName>
    </submittedName>
</protein>
<evidence type="ECO:0000313" key="2">
    <source>
        <dbReference type="EMBL" id="AHF24858.1"/>
    </source>
</evidence>
<proteinExistence type="predicted"/>
<keyword evidence="2" id="KW-0378">Hydrolase</keyword>
<evidence type="ECO:0000259" key="1">
    <source>
        <dbReference type="Pfam" id="PF01965"/>
    </source>
</evidence>
<dbReference type="AlphaFoldDB" id="W0FJ70"/>
<feature type="domain" description="DJ-1/PfpI" evidence="1">
    <location>
        <begin position="3"/>
        <end position="163"/>
    </location>
</feature>
<dbReference type="GO" id="GO:0006508">
    <property type="term" value="P:proteolysis"/>
    <property type="evidence" value="ECO:0007669"/>
    <property type="project" value="UniProtKB-KW"/>
</dbReference>
<dbReference type="Pfam" id="PF01965">
    <property type="entry name" value="DJ-1_PfpI"/>
    <property type="match status" value="1"/>
</dbReference>
<name>W0FJ70_9BACT</name>
<keyword evidence="2" id="KW-0645">Protease</keyword>
<dbReference type="InterPro" id="IPR052158">
    <property type="entry name" value="INH-QAR"/>
</dbReference>
<dbReference type="EMBL" id="KC246808">
    <property type="protein sequence ID" value="AHF24858.1"/>
    <property type="molecule type" value="Genomic_DNA"/>
</dbReference>
<organism evidence="2">
    <name type="scientific">uncultured bacterium Contig1491</name>
    <dbReference type="NCBI Taxonomy" id="1393439"/>
    <lineage>
        <taxon>Bacteria</taxon>
        <taxon>environmental samples</taxon>
    </lineage>
</organism>
<dbReference type="PANTHER" id="PTHR43130">
    <property type="entry name" value="ARAC-FAMILY TRANSCRIPTIONAL REGULATOR"/>
    <property type="match status" value="1"/>
</dbReference>
<dbReference type="Gene3D" id="3.40.50.880">
    <property type="match status" value="1"/>
</dbReference>
<sequence>MDVTAILFDGFETLDIFGPVEMLGASGKFQVKFYSTDGGIVRSYQSVPVLTEPLDTAPAPEVLIVPGGMGVYEMLEDEAFIARLAQLADQAQYVLSVCNGAFLYAQAGVLDGHRATTFKARMDKAEDLFPNVKWERTARWTVDGNLYVSSGVSAGTDMALGFIADVYGRECAEKTAAYAEYTWNPDPGNDPFAAIRFR</sequence>
<dbReference type="PANTHER" id="PTHR43130:SF15">
    <property type="entry name" value="THIJ_PFPI FAMILY PROTEIN (AFU_ORTHOLOGUE AFUA_5G14240)"/>
    <property type="match status" value="1"/>
</dbReference>
<dbReference type="SUPFAM" id="SSF52317">
    <property type="entry name" value="Class I glutamine amidotransferase-like"/>
    <property type="match status" value="1"/>
</dbReference>
<accession>W0FJ70</accession>
<dbReference type="InterPro" id="IPR002818">
    <property type="entry name" value="DJ-1/PfpI"/>
</dbReference>
<dbReference type="InterPro" id="IPR029062">
    <property type="entry name" value="Class_I_gatase-like"/>
</dbReference>
<dbReference type="GO" id="GO:0008233">
    <property type="term" value="F:peptidase activity"/>
    <property type="evidence" value="ECO:0007669"/>
    <property type="project" value="UniProtKB-KW"/>
</dbReference>